<dbReference type="InterPro" id="IPR019819">
    <property type="entry name" value="Carboxylesterase_B_CS"/>
</dbReference>
<feature type="domain" description="Carboxylesterase type B" evidence="4">
    <location>
        <begin position="6"/>
        <end position="332"/>
    </location>
</feature>
<dbReference type="EC" id="3.1.1.-" evidence="3"/>
<dbReference type="EMBL" id="QGGY01000006">
    <property type="protein sequence ID" value="PWJ75737.1"/>
    <property type="molecule type" value="Genomic_DNA"/>
</dbReference>
<keyword evidence="6" id="KW-1185">Reference proteome</keyword>
<dbReference type="InterPro" id="IPR050309">
    <property type="entry name" value="Type-B_Carboxylest/Lipase"/>
</dbReference>
<reference evidence="5 6" key="1">
    <citation type="submission" date="2018-05" db="EMBL/GenBank/DDBJ databases">
        <authorList>
            <person name="Goeker M."/>
            <person name="Huntemann M."/>
            <person name="Clum A."/>
            <person name="Pillay M."/>
            <person name="Palaniappan K."/>
            <person name="Varghese N."/>
            <person name="Mikhailova N."/>
            <person name="Stamatis D."/>
            <person name="Reddy T."/>
            <person name="Daum C."/>
            <person name="Shapiro N."/>
            <person name="Ivanova N."/>
            <person name="Kyrpides N."/>
            <person name="Woyke T."/>
        </authorList>
    </citation>
    <scope>NUCLEOTIDE SEQUENCE [LARGE SCALE GENOMIC DNA]</scope>
    <source>
        <strain evidence="5 6">DSM 26524</strain>
    </source>
</reference>
<accession>A0AB73T4X2</accession>
<evidence type="ECO:0000259" key="4">
    <source>
        <dbReference type="Pfam" id="PF00135"/>
    </source>
</evidence>
<dbReference type="AlphaFoldDB" id="A0AB73T4X2"/>
<dbReference type="PROSITE" id="PS00122">
    <property type="entry name" value="CARBOXYLESTERASE_B_1"/>
    <property type="match status" value="1"/>
</dbReference>
<evidence type="ECO:0000256" key="1">
    <source>
        <dbReference type="ARBA" id="ARBA00005964"/>
    </source>
</evidence>
<dbReference type="PANTHER" id="PTHR11559">
    <property type="entry name" value="CARBOXYLESTERASE"/>
    <property type="match status" value="1"/>
</dbReference>
<dbReference type="GO" id="GO:0016787">
    <property type="term" value="F:hydrolase activity"/>
    <property type="evidence" value="ECO:0007669"/>
    <property type="project" value="UniProtKB-KW"/>
</dbReference>
<dbReference type="InterPro" id="IPR002018">
    <property type="entry name" value="CarbesteraseB"/>
</dbReference>
<dbReference type="Proteomes" id="UP000245412">
    <property type="component" value="Unassembled WGS sequence"/>
</dbReference>
<name>A0AB73T4X2_9FIRM</name>
<evidence type="ECO:0000313" key="6">
    <source>
        <dbReference type="Proteomes" id="UP000245412"/>
    </source>
</evidence>
<dbReference type="RefSeq" id="WP_109626650.1">
    <property type="nucleotide sequence ID" value="NZ_JANKBI010000004.1"/>
</dbReference>
<dbReference type="SUPFAM" id="SSF53474">
    <property type="entry name" value="alpha/beta-Hydrolases"/>
    <property type="match status" value="1"/>
</dbReference>
<protein>
    <recommendedName>
        <fullName evidence="3">Carboxylic ester hydrolase</fullName>
        <ecNumber evidence="3">3.1.1.-</ecNumber>
    </recommendedName>
</protein>
<organism evidence="5 6">
    <name type="scientific">Murimonas intestini</name>
    <dbReference type="NCBI Taxonomy" id="1337051"/>
    <lineage>
        <taxon>Bacteria</taxon>
        <taxon>Bacillati</taxon>
        <taxon>Bacillota</taxon>
        <taxon>Clostridia</taxon>
        <taxon>Lachnospirales</taxon>
        <taxon>Lachnospiraceae</taxon>
        <taxon>Murimonas</taxon>
    </lineage>
</organism>
<evidence type="ECO:0000256" key="2">
    <source>
        <dbReference type="ARBA" id="ARBA00022801"/>
    </source>
</evidence>
<proteinExistence type="inferred from homology"/>
<dbReference type="PROSITE" id="PS00941">
    <property type="entry name" value="CARBOXYLESTERASE_B_2"/>
    <property type="match status" value="1"/>
</dbReference>
<comment type="caution">
    <text evidence="5">The sequence shown here is derived from an EMBL/GenBank/DDBJ whole genome shotgun (WGS) entry which is preliminary data.</text>
</comment>
<dbReference type="Gene3D" id="3.40.50.1820">
    <property type="entry name" value="alpha/beta hydrolase"/>
    <property type="match status" value="2"/>
</dbReference>
<dbReference type="InterPro" id="IPR019826">
    <property type="entry name" value="Carboxylesterase_B_AS"/>
</dbReference>
<comment type="similarity">
    <text evidence="1 3">Belongs to the type-B carboxylesterase/lipase family.</text>
</comment>
<evidence type="ECO:0000313" key="5">
    <source>
        <dbReference type="EMBL" id="PWJ75737.1"/>
    </source>
</evidence>
<dbReference type="InterPro" id="IPR029058">
    <property type="entry name" value="AB_hydrolase_fold"/>
</dbReference>
<sequence>MQLWEVMTGEGKVRGVKEDGYTVFKGIPYARPPVGEYRFRPPAPPFVREGVLEADHFRDAAFQEAPEEGTFYEKEFNRDDRFRVGTSEDCLYLNIWTPAESEEDNLPVAFWIHGGGFSHGNGSEMEFDGREYCRRNVILVSIQYRLGVFGFLAHPWLCGENERGVSGNYGILDQIAALRWVVGNIRAFGGDPENITVFGQSAGSISVQTLISTELTENWIKKAIFQSAGGYDTGLNLAVPAREAMETGVKFAARCHASSVRELRSLPPQVLLRNQEEMAAESDGLSLIFMPNIDGYVLEDGYMELASHGKIKDIPYMAGCTRNDIFVTEEMLAAGDRGQLYRGCGEWCLLLERLGRAPAYIYYFTRQLPGDDAGAFHSSELWYMFGTLDRCWRPMTEADHELSSRMLDCWTNFIKYGNPNGKDLGQWETYTKENPYVQILDLR</sequence>
<evidence type="ECO:0000256" key="3">
    <source>
        <dbReference type="RuleBase" id="RU361235"/>
    </source>
</evidence>
<feature type="domain" description="Carboxylesterase type B" evidence="4">
    <location>
        <begin position="355"/>
        <end position="439"/>
    </location>
</feature>
<dbReference type="Pfam" id="PF00135">
    <property type="entry name" value="COesterase"/>
    <property type="match status" value="2"/>
</dbReference>
<gene>
    <name evidence="5" type="ORF">C7383_106307</name>
</gene>
<keyword evidence="2 3" id="KW-0378">Hydrolase</keyword>